<dbReference type="InterPro" id="IPR050231">
    <property type="entry name" value="Iron_ascorbate_oxido_reductase"/>
</dbReference>
<feature type="domain" description="Fe2OG dioxygenase" evidence="11">
    <location>
        <begin position="173"/>
        <end position="272"/>
    </location>
</feature>
<comment type="pathway">
    <text evidence="1">Alkene biosynthesis; ethylene biosynthesis via 2-oxoglutarate.</text>
</comment>
<dbReference type="InterPro" id="IPR026992">
    <property type="entry name" value="DIOX_N"/>
</dbReference>
<keyword evidence="13" id="KW-1185">Reference proteome</keyword>
<evidence type="ECO:0000256" key="7">
    <source>
        <dbReference type="ARBA" id="ARBA00031282"/>
    </source>
</evidence>
<gene>
    <name evidence="12" type="ORF">CRV06_01680</name>
</gene>
<name>A0A4Q0Y4Z2_9BACT</name>
<dbReference type="AlphaFoldDB" id="A0A4Q0Y4Z2"/>
<comment type="catalytic activity">
    <reaction evidence="8">
        <text>2-oxoglutarate + O2 + 2 H(+) = ethene + 3 CO2 + H2O</text>
        <dbReference type="Rhea" id="RHEA:31523"/>
        <dbReference type="ChEBI" id="CHEBI:15377"/>
        <dbReference type="ChEBI" id="CHEBI:15378"/>
        <dbReference type="ChEBI" id="CHEBI:15379"/>
        <dbReference type="ChEBI" id="CHEBI:16526"/>
        <dbReference type="ChEBI" id="CHEBI:16810"/>
        <dbReference type="ChEBI" id="CHEBI:18153"/>
        <dbReference type="EC" id="1.13.12.19"/>
    </reaction>
</comment>
<protein>
    <recommendedName>
        <fullName evidence="4">2-oxoglutarate-dependent ethylene/succinate-forming enzyme</fullName>
        <ecNumber evidence="3">1.13.12.19</ecNumber>
        <ecNumber evidence="2">1.14.20.7</ecNumber>
    </recommendedName>
    <alternativeName>
        <fullName evidence="6">2-oxoglutarate dioxygenase (ethylene-forming)</fullName>
    </alternativeName>
    <alternativeName>
        <fullName evidence="7">2-oxoglutarate/L-arginine monooxygenase/decarboxylase (succinate-forming)</fullName>
    </alternativeName>
</protein>
<keyword evidence="10" id="KW-0408">Iron</keyword>
<dbReference type="GO" id="GO:0102276">
    <property type="term" value="F:2-oxoglutarate oxygenase/decarboxylase (ethylene-forming) activity"/>
    <property type="evidence" value="ECO:0007669"/>
    <property type="project" value="UniProtKB-EC"/>
</dbReference>
<keyword evidence="5" id="KW-0266">Ethylene biosynthesis</keyword>
<evidence type="ECO:0000259" key="11">
    <source>
        <dbReference type="PROSITE" id="PS51471"/>
    </source>
</evidence>
<dbReference type="PRINTS" id="PR00682">
    <property type="entry name" value="IPNSYNTHASE"/>
</dbReference>
<evidence type="ECO:0000256" key="8">
    <source>
        <dbReference type="ARBA" id="ARBA00047725"/>
    </source>
</evidence>
<organism evidence="12 13">
    <name type="scientific">Halarcobacter anaerophilus</name>
    <dbReference type="NCBI Taxonomy" id="877500"/>
    <lineage>
        <taxon>Bacteria</taxon>
        <taxon>Pseudomonadati</taxon>
        <taxon>Campylobacterota</taxon>
        <taxon>Epsilonproteobacteria</taxon>
        <taxon>Campylobacterales</taxon>
        <taxon>Arcobacteraceae</taxon>
        <taxon>Halarcobacter</taxon>
    </lineage>
</organism>
<dbReference type="SUPFAM" id="SSF51197">
    <property type="entry name" value="Clavaminate synthase-like"/>
    <property type="match status" value="1"/>
</dbReference>
<evidence type="ECO:0000256" key="1">
    <source>
        <dbReference type="ARBA" id="ARBA00004767"/>
    </source>
</evidence>
<comment type="similarity">
    <text evidence="10">Belongs to the iron/ascorbate-dependent oxidoreductase family.</text>
</comment>
<dbReference type="RefSeq" id="WP_129081072.1">
    <property type="nucleotide sequence ID" value="NZ_CP041070.1"/>
</dbReference>
<dbReference type="Gene3D" id="2.60.120.330">
    <property type="entry name" value="B-lactam Antibiotic, Isopenicillin N Synthase, Chain"/>
    <property type="match status" value="1"/>
</dbReference>
<dbReference type="Pfam" id="PF03171">
    <property type="entry name" value="2OG-FeII_Oxy"/>
    <property type="match status" value="1"/>
</dbReference>
<evidence type="ECO:0000256" key="5">
    <source>
        <dbReference type="ARBA" id="ARBA00022666"/>
    </source>
</evidence>
<dbReference type="Proteomes" id="UP000290191">
    <property type="component" value="Unassembled WGS sequence"/>
</dbReference>
<evidence type="ECO:0000256" key="4">
    <source>
        <dbReference type="ARBA" id="ARBA00019045"/>
    </source>
</evidence>
<dbReference type="GO" id="GO:0009693">
    <property type="term" value="P:ethylene biosynthetic process"/>
    <property type="evidence" value="ECO:0007669"/>
    <property type="project" value="UniProtKB-KW"/>
</dbReference>
<evidence type="ECO:0000256" key="10">
    <source>
        <dbReference type="RuleBase" id="RU003682"/>
    </source>
</evidence>
<dbReference type="GO" id="GO:0046872">
    <property type="term" value="F:metal ion binding"/>
    <property type="evidence" value="ECO:0007669"/>
    <property type="project" value="UniProtKB-KW"/>
</dbReference>
<dbReference type="EC" id="1.14.20.7" evidence="2"/>
<dbReference type="InterPro" id="IPR005123">
    <property type="entry name" value="Oxoglu/Fe-dep_dioxygenase_dom"/>
</dbReference>
<dbReference type="EC" id="1.13.12.19" evidence="3"/>
<comment type="caution">
    <text evidence="12">The sequence shown here is derived from an EMBL/GenBank/DDBJ whole genome shotgun (WGS) entry which is preliminary data.</text>
</comment>
<dbReference type="OrthoDB" id="21825at2"/>
<reference evidence="12 13" key="1">
    <citation type="submission" date="2017-10" db="EMBL/GenBank/DDBJ databases">
        <title>Genomics of the genus Arcobacter.</title>
        <authorList>
            <person name="Perez-Cataluna A."/>
            <person name="Figueras M.J."/>
        </authorList>
    </citation>
    <scope>NUCLEOTIDE SEQUENCE [LARGE SCALE GENOMIC DNA]</scope>
    <source>
        <strain evidence="12 13">DSM 24636</strain>
    </source>
</reference>
<dbReference type="InterPro" id="IPR027443">
    <property type="entry name" value="IPNS-like_sf"/>
</dbReference>
<evidence type="ECO:0000256" key="2">
    <source>
        <dbReference type="ARBA" id="ARBA00012293"/>
    </source>
</evidence>
<keyword evidence="10" id="KW-0560">Oxidoreductase</keyword>
<evidence type="ECO:0000256" key="6">
    <source>
        <dbReference type="ARBA" id="ARBA00031011"/>
    </source>
</evidence>
<dbReference type="InterPro" id="IPR044861">
    <property type="entry name" value="IPNS-like_FE2OG_OXY"/>
</dbReference>
<dbReference type="EMBL" id="PDKO01000001">
    <property type="protein sequence ID" value="RXJ64695.1"/>
    <property type="molecule type" value="Genomic_DNA"/>
</dbReference>
<evidence type="ECO:0000256" key="9">
    <source>
        <dbReference type="ARBA" id="ARBA00049359"/>
    </source>
</evidence>
<dbReference type="Pfam" id="PF14226">
    <property type="entry name" value="DIOX_N"/>
    <property type="match status" value="1"/>
</dbReference>
<evidence type="ECO:0000313" key="12">
    <source>
        <dbReference type="EMBL" id="RXJ64695.1"/>
    </source>
</evidence>
<evidence type="ECO:0000313" key="13">
    <source>
        <dbReference type="Proteomes" id="UP000290191"/>
    </source>
</evidence>
<dbReference type="PANTHER" id="PTHR47990">
    <property type="entry name" value="2-OXOGLUTARATE (2OG) AND FE(II)-DEPENDENT OXYGENASE SUPERFAMILY PROTEIN-RELATED"/>
    <property type="match status" value="1"/>
</dbReference>
<sequence length="340" mass="39001">MSSHTAFKELPIVNISKLFSSDLEDRKEVAKELGKAAREVGFLYITGHGIDKEKIAKLKDTTKKYFAQDYDTKMENYIGKSTNHSGYVPEGEEMFYGGKKDKKEAYDVNYDYTESKQIYPLLGPNQWPVMEGFKENVKEYYDSAMELGKVLLKGFALALDIDENSFDKFITTPPNQLRLIHYPANLDETNTQKGIGEHTDYECFTILLPTAPGLEVLNGNKEWIDAPLVEDAFVINIGDMLEVLSNGNFVATSHRVRKVKEERYAFPLFFTCDYETVIKPLDSIKPRFKDKKYDEVICGEHLYAQTIHTFTYLKNRLKNNEISLPESSKEIASYGKFKDM</sequence>
<proteinExistence type="inferred from homology"/>
<comment type="catalytic activity">
    <reaction evidence="9">
        <text>L-arginine + 2-oxoglutarate + O2 = guanidine + L-glutamate 5-semialdehyde + succinate + CO2</text>
        <dbReference type="Rhea" id="RHEA:31535"/>
        <dbReference type="ChEBI" id="CHEBI:15379"/>
        <dbReference type="ChEBI" id="CHEBI:16526"/>
        <dbReference type="ChEBI" id="CHEBI:16810"/>
        <dbReference type="ChEBI" id="CHEBI:30031"/>
        <dbReference type="ChEBI" id="CHEBI:30087"/>
        <dbReference type="ChEBI" id="CHEBI:32682"/>
        <dbReference type="ChEBI" id="CHEBI:58066"/>
        <dbReference type="EC" id="1.14.20.7"/>
    </reaction>
</comment>
<evidence type="ECO:0000256" key="3">
    <source>
        <dbReference type="ARBA" id="ARBA00012531"/>
    </source>
</evidence>
<dbReference type="PROSITE" id="PS51471">
    <property type="entry name" value="FE2OG_OXY"/>
    <property type="match status" value="1"/>
</dbReference>
<keyword evidence="10" id="KW-0479">Metal-binding</keyword>
<accession>A0A4Q0Y4Z2</accession>